<dbReference type="InterPro" id="IPR036390">
    <property type="entry name" value="WH_DNA-bd_sf"/>
</dbReference>
<feature type="coiled-coil region" evidence="10">
    <location>
        <begin position="181"/>
        <end position="210"/>
    </location>
</feature>
<dbReference type="Proteomes" id="UP000807769">
    <property type="component" value="Unassembled WGS sequence"/>
</dbReference>
<protein>
    <recommendedName>
        <fullName evidence="4 9">DNA-directed RNA polymerase III subunit RPC3</fullName>
        <shortName evidence="9">RNA polymerase III subunit C3</shortName>
    </recommendedName>
</protein>
<name>A0A9P7JFM7_9AGAM</name>
<keyword evidence="6 9" id="KW-0804">Transcription</keyword>
<accession>A0A9P7JFM7</accession>
<comment type="caution">
    <text evidence="14">The sequence shown here is derived from an EMBL/GenBank/DDBJ whole genome shotgun (WGS) entry which is preliminary data.</text>
</comment>
<feature type="domain" description="RNA polymerase III Rpc82 C -terminal" evidence="11">
    <location>
        <begin position="139"/>
        <end position="320"/>
    </location>
</feature>
<evidence type="ECO:0000259" key="13">
    <source>
        <dbReference type="Pfam" id="PF22536"/>
    </source>
</evidence>
<dbReference type="GO" id="GO:0003697">
    <property type="term" value="F:single-stranded DNA binding"/>
    <property type="evidence" value="ECO:0007669"/>
    <property type="project" value="UniProtKB-UniRule"/>
</dbReference>
<reference evidence="14" key="1">
    <citation type="journal article" date="2020" name="New Phytol.">
        <title>Comparative genomics reveals dynamic genome evolution in host specialist ectomycorrhizal fungi.</title>
        <authorList>
            <person name="Lofgren L.A."/>
            <person name="Nguyen N.H."/>
            <person name="Vilgalys R."/>
            <person name="Ruytinx J."/>
            <person name="Liao H.L."/>
            <person name="Branco S."/>
            <person name="Kuo A."/>
            <person name="LaButti K."/>
            <person name="Lipzen A."/>
            <person name="Andreopoulos W."/>
            <person name="Pangilinan J."/>
            <person name="Riley R."/>
            <person name="Hundley H."/>
            <person name="Na H."/>
            <person name="Barry K."/>
            <person name="Grigoriev I.V."/>
            <person name="Stajich J.E."/>
            <person name="Kennedy P.G."/>
        </authorList>
    </citation>
    <scope>NUCLEOTIDE SEQUENCE</scope>
    <source>
        <strain evidence="14">MN1</strain>
    </source>
</reference>
<feature type="domain" description="RNA polymerase III subunit RPC82-related helix-turn-helix" evidence="12">
    <location>
        <begin position="9"/>
        <end position="63"/>
    </location>
</feature>
<dbReference type="Pfam" id="PF08221">
    <property type="entry name" value="HTH_9"/>
    <property type="match status" value="1"/>
</dbReference>
<keyword evidence="7 9" id="KW-0539">Nucleus</keyword>
<evidence type="ECO:0000256" key="2">
    <source>
        <dbReference type="ARBA" id="ARBA00006835"/>
    </source>
</evidence>
<dbReference type="InterPro" id="IPR055207">
    <property type="entry name" value="POLR3C_WHD"/>
</dbReference>
<organism evidence="14 15">
    <name type="scientific">Suillus subaureus</name>
    <dbReference type="NCBI Taxonomy" id="48587"/>
    <lineage>
        <taxon>Eukaryota</taxon>
        <taxon>Fungi</taxon>
        <taxon>Dikarya</taxon>
        <taxon>Basidiomycota</taxon>
        <taxon>Agaricomycotina</taxon>
        <taxon>Agaricomycetes</taxon>
        <taxon>Agaricomycetidae</taxon>
        <taxon>Boletales</taxon>
        <taxon>Suillineae</taxon>
        <taxon>Suillaceae</taxon>
        <taxon>Suillus</taxon>
    </lineage>
</organism>
<evidence type="ECO:0000256" key="5">
    <source>
        <dbReference type="ARBA" id="ARBA00022478"/>
    </source>
</evidence>
<comment type="subunit">
    <text evidence="3 9">Component of the RNA polymerase III (Pol III) complex consisting of 17 subunits.</text>
</comment>
<evidence type="ECO:0000256" key="4">
    <source>
        <dbReference type="ARBA" id="ARBA00016689"/>
    </source>
</evidence>
<keyword evidence="15" id="KW-1185">Reference proteome</keyword>
<dbReference type="Pfam" id="PF05645">
    <property type="entry name" value="RNA_pol_Rpc82"/>
    <property type="match status" value="1"/>
</dbReference>
<gene>
    <name evidence="14" type="ORF">BJ212DRAFT_1554134</name>
</gene>
<evidence type="ECO:0000256" key="3">
    <source>
        <dbReference type="ARBA" id="ARBA00011206"/>
    </source>
</evidence>
<dbReference type="PANTHER" id="PTHR12949:SF0">
    <property type="entry name" value="DNA-DIRECTED RNA POLYMERASE III SUBUNIT RPC3"/>
    <property type="match status" value="1"/>
</dbReference>
<evidence type="ECO:0000256" key="1">
    <source>
        <dbReference type="ARBA" id="ARBA00004123"/>
    </source>
</evidence>
<dbReference type="Pfam" id="PF22536">
    <property type="entry name" value="WHD_POLR3C"/>
    <property type="match status" value="1"/>
</dbReference>
<dbReference type="AlphaFoldDB" id="A0A9P7JFM7"/>
<evidence type="ECO:0000256" key="7">
    <source>
        <dbReference type="ARBA" id="ARBA00023242"/>
    </source>
</evidence>
<dbReference type="InterPro" id="IPR036388">
    <property type="entry name" value="WH-like_DNA-bd_sf"/>
</dbReference>
<dbReference type="GO" id="GO:0006351">
    <property type="term" value="P:DNA-templated transcription"/>
    <property type="evidence" value="ECO:0007669"/>
    <property type="project" value="InterPro"/>
</dbReference>
<dbReference type="SUPFAM" id="SSF46785">
    <property type="entry name" value="Winged helix' DNA-binding domain"/>
    <property type="match status" value="1"/>
</dbReference>
<evidence type="ECO:0000256" key="6">
    <source>
        <dbReference type="ARBA" id="ARBA00023163"/>
    </source>
</evidence>
<dbReference type="EMBL" id="JABBWG010000009">
    <property type="protein sequence ID" value="KAG1819506.1"/>
    <property type="molecule type" value="Genomic_DNA"/>
</dbReference>
<dbReference type="GO" id="GO:0005666">
    <property type="term" value="C:RNA polymerase III complex"/>
    <property type="evidence" value="ECO:0007669"/>
    <property type="project" value="UniProtKB-UniRule"/>
</dbReference>
<comment type="similarity">
    <text evidence="2 9">Belongs to the RNA polymerase beta chain family.</text>
</comment>
<evidence type="ECO:0000313" key="14">
    <source>
        <dbReference type="EMBL" id="KAG1819506.1"/>
    </source>
</evidence>
<dbReference type="RefSeq" id="XP_041195041.1">
    <property type="nucleotide sequence ID" value="XM_041341932.1"/>
</dbReference>
<evidence type="ECO:0000259" key="12">
    <source>
        <dbReference type="Pfam" id="PF08221"/>
    </source>
</evidence>
<dbReference type="InterPro" id="IPR013197">
    <property type="entry name" value="RNA_pol_III_RPC82-rel_HTH"/>
</dbReference>
<dbReference type="InterPro" id="IPR008806">
    <property type="entry name" value="RNA_pol_III_Rpc82_C"/>
</dbReference>
<evidence type="ECO:0000259" key="11">
    <source>
        <dbReference type="Pfam" id="PF05645"/>
    </source>
</evidence>
<dbReference type="Gene3D" id="1.10.10.10">
    <property type="entry name" value="Winged helix-like DNA-binding domain superfamily/Winged helix DNA-binding domain"/>
    <property type="match status" value="4"/>
</dbReference>
<comment type="subcellular location">
    <subcellularLocation>
        <location evidence="1 9">Nucleus</location>
    </subcellularLocation>
</comment>
<dbReference type="OrthoDB" id="272392at2759"/>
<dbReference type="InterPro" id="IPR039748">
    <property type="entry name" value="RPC3"/>
</dbReference>
<keyword evidence="10" id="KW-0175">Coiled coil</keyword>
<proteinExistence type="inferred from homology"/>
<comment type="function">
    <text evidence="8 9">DNA-dependent RNA polymerase catalyzes the transcription of DNA into RNA using the four ribonucleoside triphosphates as substrates. Specific core component of RNA polymerase III which synthesizes small RNAs, such as 5S rRNA and tRNAs.</text>
</comment>
<dbReference type="PANTHER" id="PTHR12949">
    <property type="entry name" value="RNA POLYMERASE III DNA DIRECTED -RELATED"/>
    <property type="match status" value="1"/>
</dbReference>
<evidence type="ECO:0000256" key="9">
    <source>
        <dbReference type="RuleBase" id="RU367076"/>
    </source>
</evidence>
<dbReference type="GeneID" id="64635948"/>
<evidence type="ECO:0000313" key="15">
    <source>
        <dbReference type="Proteomes" id="UP000807769"/>
    </source>
</evidence>
<sequence>MADAETSRLCVQIVRSHFGPLAANVASALLTRGRLSLAQLIRYTMMKPRTVRATILVLVQHNILWHSNTEEGEMLEFHTLECLMRLRFGRFVWQAEQLFGPLGAEIVQLILDHGKLHPPDIISRLSIHNSKSSSLYSQTLYKLISGAYLKPSTLLSHHSPRDKRIKYEAEEKAKITGFPTAKELREAQETAEARLKREEEEAENVGLKRKPKDLISHRSSKKKAIEEDMVDDGVYFRVNFDKFNTYIRNKLIEMAAGERFNQSAALVMRATLKATEARQKSVSDTRSVRRHPTSTAAIAVLISDDDDLSTGLVTLTKKASSASLVKDYLGLMSAVDNPTPAGKAASFISLIDNKVYVEFGLVSKRLRRRVLEAVARERHGDDGVRIVRLLLDIGKMDEKQIAKVAMMPNNVVRPLLAALSSDFLISTQEVPRSADRNPTRTFYLWYLVHVDLHKAYSALLGHLYKTLYNIGMRRQAEQEEPTVKAVLAKRARTDVAQDETLLSRMERDVLKEWETKQEKLTVLEMRVEEAVFILRDLDKVGSHEDI</sequence>
<keyword evidence="5 9" id="KW-0240">DNA-directed RNA polymerase</keyword>
<dbReference type="Gene3D" id="6.10.140.1450">
    <property type="match status" value="1"/>
</dbReference>
<feature type="domain" description="DNA-directed RNA polymerase III subunit RPC3 winged-helix" evidence="13">
    <location>
        <begin position="371"/>
        <end position="446"/>
    </location>
</feature>
<evidence type="ECO:0000256" key="8">
    <source>
        <dbReference type="ARBA" id="ARBA00025127"/>
    </source>
</evidence>
<evidence type="ECO:0000256" key="10">
    <source>
        <dbReference type="SAM" id="Coils"/>
    </source>
</evidence>